<keyword evidence="1" id="KW-1133">Transmembrane helix</keyword>
<dbReference type="AlphaFoldDB" id="A0A1M6A4L3"/>
<keyword evidence="1" id="KW-0472">Membrane</keyword>
<evidence type="ECO:0000256" key="1">
    <source>
        <dbReference type="SAM" id="Phobius"/>
    </source>
</evidence>
<dbReference type="InterPro" id="IPR024405">
    <property type="entry name" value="Phage_BhlA/UviB"/>
</dbReference>
<dbReference type="Pfam" id="PF10960">
    <property type="entry name" value="Holin_BhlA"/>
    <property type="match status" value="1"/>
</dbReference>
<evidence type="ECO:0000313" key="3">
    <source>
        <dbReference type="Proteomes" id="UP000184241"/>
    </source>
</evidence>
<keyword evidence="1" id="KW-0812">Transmembrane</keyword>
<organism evidence="2 3">
    <name type="scientific">Clostridium intestinale DSM 6191</name>
    <dbReference type="NCBI Taxonomy" id="1121320"/>
    <lineage>
        <taxon>Bacteria</taxon>
        <taxon>Bacillati</taxon>
        <taxon>Bacillota</taxon>
        <taxon>Clostridia</taxon>
        <taxon>Eubacteriales</taxon>
        <taxon>Clostridiaceae</taxon>
        <taxon>Clostridium</taxon>
    </lineage>
</organism>
<reference evidence="2 3" key="1">
    <citation type="submission" date="2016-11" db="EMBL/GenBank/DDBJ databases">
        <authorList>
            <person name="Jaros S."/>
            <person name="Januszkiewicz K."/>
            <person name="Wedrychowicz H."/>
        </authorList>
    </citation>
    <scope>NUCLEOTIDE SEQUENCE [LARGE SCALE GENOMIC DNA]</scope>
    <source>
        <strain evidence="2 3">DSM 6191</strain>
    </source>
</reference>
<gene>
    <name evidence="2" type="ORF">SAMN02745941_03602</name>
</gene>
<feature type="transmembrane region" description="Helical" evidence="1">
    <location>
        <begin position="20"/>
        <end position="41"/>
    </location>
</feature>
<protein>
    <submittedName>
        <fullName evidence="2">BhlA holin family protein</fullName>
    </submittedName>
</protein>
<evidence type="ECO:0000313" key="2">
    <source>
        <dbReference type="EMBL" id="SHI31113.1"/>
    </source>
</evidence>
<accession>A0A1M6A4L3</accession>
<name>A0A1M6A4L3_9CLOT</name>
<dbReference type="EMBL" id="FQXU01000012">
    <property type="protein sequence ID" value="SHI31113.1"/>
    <property type="molecule type" value="Genomic_DNA"/>
</dbReference>
<sequence>MQLLLIYSRKEVFIIEAELIKLIATQGAFALLFSYLLFYVLKENSKREQNYQEIIQKFSDSLPQIENSISYIHEMIVKKETK</sequence>
<dbReference type="Proteomes" id="UP000184241">
    <property type="component" value="Unassembled WGS sequence"/>
</dbReference>
<proteinExistence type="predicted"/>